<accession>A0A6G0TY15</accession>
<proteinExistence type="predicted"/>
<keyword evidence="3" id="KW-1185">Reference proteome</keyword>
<dbReference type="Proteomes" id="UP000475862">
    <property type="component" value="Unassembled WGS sequence"/>
</dbReference>
<keyword evidence="1" id="KW-1133">Transmembrane helix</keyword>
<name>A0A6G0TY15_APHGL</name>
<dbReference type="AlphaFoldDB" id="A0A6G0TY15"/>
<evidence type="ECO:0000313" key="2">
    <source>
        <dbReference type="EMBL" id="KAE9541182.1"/>
    </source>
</evidence>
<feature type="transmembrane region" description="Helical" evidence="1">
    <location>
        <begin position="45"/>
        <end position="65"/>
    </location>
</feature>
<reference evidence="2 3" key="1">
    <citation type="submission" date="2019-08" db="EMBL/GenBank/DDBJ databases">
        <title>The genome of the soybean aphid Biotype 1, its phylome, world population structure and adaptation to the North American continent.</title>
        <authorList>
            <person name="Giordano R."/>
            <person name="Donthu R.K."/>
            <person name="Hernandez A.G."/>
            <person name="Wright C.L."/>
            <person name="Zimin A.V."/>
        </authorList>
    </citation>
    <scope>NUCLEOTIDE SEQUENCE [LARGE SCALE GENOMIC DNA]</scope>
    <source>
        <tissue evidence="2">Whole aphids</tissue>
    </source>
</reference>
<keyword evidence="1" id="KW-0472">Membrane</keyword>
<dbReference type="OrthoDB" id="6602099at2759"/>
<protein>
    <submittedName>
        <fullName evidence="2">Uncharacterized protein</fullName>
    </submittedName>
</protein>
<comment type="caution">
    <text evidence="2">The sequence shown here is derived from an EMBL/GenBank/DDBJ whole genome shotgun (WGS) entry which is preliminary data.</text>
</comment>
<evidence type="ECO:0000313" key="3">
    <source>
        <dbReference type="Proteomes" id="UP000475862"/>
    </source>
</evidence>
<dbReference type="EMBL" id="VYZN01000013">
    <property type="protein sequence ID" value="KAE9541182.1"/>
    <property type="molecule type" value="Genomic_DNA"/>
</dbReference>
<organism evidence="2 3">
    <name type="scientific">Aphis glycines</name>
    <name type="common">Soybean aphid</name>
    <dbReference type="NCBI Taxonomy" id="307491"/>
    <lineage>
        <taxon>Eukaryota</taxon>
        <taxon>Metazoa</taxon>
        <taxon>Ecdysozoa</taxon>
        <taxon>Arthropoda</taxon>
        <taxon>Hexapoda</taxon>
        <taxon>Insecta</taxon>
        <taxon>Pterygota</taxon>
        <taxon>Neoptera</taxon>
        <taxon>Paraneoptera</taxon>
        <taxon>Hemiptera</taxon>
        <taxon>Sternorrhyncha</taxon>
        <taxon>Aphidomorpha</taxon>
        <taxon>Aphidoidea</taxon>
        <taxon>Aphididae</taxon>
        <taxon>Aphidini</taxon>
        <taxon>Aphis</taxon>
        <taxon>Aphis</taxon>
    </lineage>
</organism>
<sequence>MNQVNMSIMLCFYLYYRFFCYKIIEIDNILNIHKKRLMNRLKIKKFLLAFFTIYNKASGCLSIIFRSIHKFQPANIGDSMRVSLPDVHIGWADPRNIISAVLPIEDGQYYKLGNKYGTLPHSLVIANYVKTRKFVVEDQFYIIILKLPKMNLAYKFQFMSLDASIGTIAVLRSWCKVLLLTN</sequence>
<keyword evidence="1" id="KW-0812">Transmembrane</keyword>
<gene>
    <name evidence="2" type="ORF">AGLY_004427</name>
</gene>
<evidence type="ECO:0000256" key="1">
    <source>
        <dbReference type="SAM" id="Phobius"/>
    </source>
</evidence>